<keyword evidence="3" id="KW-0808">Transferase</keyword>
<dbReference type="InterPro" id="IPR050879">
    <property type="entry name" value="Acyltransferase_3"/>
</dbReference>
<feature type="transmembrane region" description="Helical" evidence="1">
    <location>
        <begin position="206"/>
        <end position="231"/>
    </location>
</feature>
<feature type="transmembrane region" description="Helical" evidence="1">
    <location>
        <begin position="176"/>
        <end position="194"/>
    </location>
</feature>
<keyword evidence="3" id="KW-0012">Acyltransferase</keyword>
<accession>A0ABT0S728</accession>
<evidence type="ECO:0000313" key="4">
    <source>
        <dbReference type="Proteomes" id="UP001165383"/>
    </source>
</evidence>
<dbReference type="PANTHER" id="PTHR23028:SF53">
    <property type="entry name" value="ACYL_TRANSF_3 DOMAIN-CONTAINING PROTEIN"/>
    <property type="match status" value="1"/>
</dbReference>
<dbReference type="Pfam" id="PF01757">
    <property type="entry name" value="Acyl_transf_3"/>
    <property type="match status" value="1"/>
</dbReference>
<reference evidence="3" key="1">
    <citation type="submission" date="2022-05" db="EMBL/GenBank/DDBJ databases">
        <authorList>
            <person name="Jo J.-H."/>
            <person name="Im W.-T."/>
        </authorList>
    </citation>
    <scope>NUCLEOTIDE SEQUENCE</scope>
    <source>
        <strain evidence="3">RB56-2</strain>
    </source>
</reference>
<dbReference type="RefSeq" id="WP_249914640.1">
    <property type="nucleotide sequence ID" value="NZ_JAMGBB010000001.1"/>
</dbReference>
<feature type="domain" description="Acyltransferase 3" evidence="2">
    <location>
        <begin position="30"/>
        <end position="353"/>
    </location>
</feature>
<evidence type="ECO:0000256" key="1">
    <source>
        <dbReference type="SAM" id="Phobius"/>
    </source>
</evidence>
<gene>
    <name evidence="3" type="ORF">LZ518_03460</name>
</gene>
<dbReference type="InterPro" id="IPR002656">
    <property type="entry name" value="Acyl_transf_3_dom"/>
</dbReference>
<dbReference type="EMBL" id="JAMGBB010000001">
    <property type="protein sequence ID" value="MCL6740194.1"/>
    <property type="molecule type" value="Genomic_DNA"/>
</dbReference>
<comment type="caution">
    <text evidence="3">The sequence shown here is derived from an EMBL/GenBank/DDBJ whole genome shotgun (WGS) entry which is preliminary data.</text>
</comment>
<feature type="transmembrane region" description="Helical" evidence="1">
    <location>
        <begin position="118"/>
        <end position="136"/>
    </location>
</feature>
<protein>
    <submittedName>
        <fullName evidence="3">Acyltransferase</fullName>
    </submittedName>
</protein>
<evidence type="ECO:0000259" key="2">
    <source>
        <dbReference type="Pfam" id="PF01757"/>
    </source>
</evidence>
<organism evidence="3 4">
    <name type="scientific">Sphingomonas brevis</name>
    <dbReference type="NCBI Taxonomy" id="2908206"/>
    <lineage>
        <taxon>Bacteria</taxon>
        <taxon>Pseudomonadati</taxon>
        <taxon>Pseudomonadota</taxon>
        <taxon>Alphaproteobacteria</taxon>
        <taxon>Sphingomonadales</taxon>
        <taxon>Sphingomonadaceae</taxon>
        <taxon>Sphingomonas</taxon>
    </lineage>
</organism>
<keyword evidence="1" id="KW-0812">Transmembrane</keyword>
<dbReference type="GO" id="GO:0016746">
    <property type="term" value="F:acyltransferase activity"/>
    <property type="evidence" value="ECO:0007669"/>
    <property type="project" value="UniProtKB-KW"/>
</dbReference>
<proteinExistence type="predicted"/>
<feature type="transmembrane region" description="Helical" evidence="1">
    <location>
        <begin position="79"/>
        <end position="97"/>
    </location>
</feature>
<feature type="transmembrane region" description="Helical" evidence="1">
    <location>
        <begin position="336"/>
        <end position="356"/>
    </location>
</feature>
<sequence length="373" mass="41178">MGYARPFALEPSAPIVREERACAESGKLLGLELLRFGSALAVLFFHYRHFAHLHGMPTVPRDSVPFYGLLWPLYEYGQYGVQIFWGISGYIFFWKYGPAIHAKSVAARDFFWLRVSRLYPLHIATLGAVIALEAIHRHLTGQNFIYRTDDGGLFVRQLFLATDWGPQAPFSFNGPIWSISAEVAVYAAFFLIVGRFAPTMRLCASVILAGLALQLAGVDWVSVACATYFFAGGLAALFRPKSPWPAAAALASLVGLCAMSGILGDRDKLPMVLLLAVPCLLVLTSRDWPLLNRWQNPVQAAGNLTYSSYLLHFPLQLLLAIVVAASGVVPPLASSWFLAAYLGATLAAAVLSYRWFELPVQRWIRQRTLKLAA</sequence>
<dbReference type="PANTHER" id="PTHR23028">
    <property type="entry name" value="ACETYLTRANSFERASE"/>
    <property type="match status" value="1"/>
</dbReference>
<keyword evidence="1" id="KW-0472">Membrane</keyword>
<dbReference type="Proteomes" id="UP001165383">
    <property type="component" value="Unassembled WGS sequence"/>
</dbReference>
<feature type="transmembrane region" description="Helical" evidence="1">
    <location>
        <begin position="243"/>
        <end position="264"/>
    </location>
</feature>
<keyword evidence="4" id="KW-1185">Reference proteome</keyword>
<keyword evidence="1" id="KW-1133">Transmembrane helix</keyword>
<name>A0ABT0S728_9SPHN</name>
<feature type="transmembrane region" description="Helical" evidence="1">
    <location>
        <begin position="309"/>
        <end position="329"/>
    </location>
</feature>
<evidence type="ECO:0000313" key="3">
    <source>
        <dbReference type="EMBL" id="MCL6740194.1"/>
    </source>
</evidence>